<dbReference type="Gene3D" id="3.40.50.2300">
    <property type="match status" value="1"/>
</dbReference>
<evidence type="ECO:0000256" key="2">
    <source>
        <dbReference type="ARBA" id="ARBA00004141"/>
    </source>
</evidence>
<dbReference type="CDD" id="cd00082">
    <property type="entry name" value="HisKA"/>
    <property type="match status" value="1"/>
</dbReference>
<feature type="transmembrane region" description="Helical" evidence="12">
    <location>
        <begin position="70"/>
        <end position="90"/>
    </location>
</feature>
<keyword evidence="5 11" id="KW-0597">Phosphoprotein</keyword>
<dbReference type="GO" id="GO:0009927">
    <property type="term" value="F:histidine phosphotransfer kinase activity"/>
    <property type="evidence" value="ECO:0007669"/>
    <property type="project" value="TreeGrafter"/>
</dbReference>
<evidence type="ECO:0000313" key="16">
    <source>
        <dbReference type="Proteomes" id="UP000566813"/>
    </source>
</evidence>
<comment type="subcellular location">
    <subcellularLocation>
        <location evidence="2">Membrane</location>
        <topology evidence="2">Multi-pass membrane protein</topology>
    </subcellularLocation>
</comment>
<dbReference type="SMART" id="SM00091">
    <property type="entry name" value="PAS"/>
    <property type="match status" value="1"/>
</dbReference>
<feature type="modified residue" description="4-aspartylphosphate" evidence="11">
    <location>
        <position position="1069"/>
    </location>
</feature>
<dbReference type="SUPFAM" id="SSF55874">
    <property type="entry name" value="ATPase domain of HSP90 chaperone/DNA topoisomerase II/histidine kinase"/>
    <property type="match status" value="1"/>
</dbReference>
<dbReference type="Gene3D" id="1.20.1730.10">
    <property type="entry name" value="Sodium/glucose cotransporter"/>
    <property type="match status" value="1"/>
</dbReference>
<evidence type="ECO:0000256" key="7">
    <source>
        <dbReference type="ARBA" id="ARBA00022692"/>
    </source>
</evidence>
<evidence type="ECO:0000313" key="15">
    <source>
        <dbReference type="EMBL" id="MBC2665511.1"/>
    </source>
</evidence>
<dbReference type="Gene3D" id="1.10.287.130">
    <property type="match status" value="1"/>
</dbReference>
<dbReference type="InterPro" id="IPR038377">
    <property type="entry name" value="Na/Glc_symporter_sf"/>
</dbReference>
<dbReference type="Pfam" id="PF00072">
    <property type="entry name" value="Response_reg"/>
    <property type="match status" value="1"/>
</dbReference>
<dbReference type="InterPro" id="IPR001789">
    <property type="entry name" value="Sig_transdc_resp-reg_receiver"/>
</dbReference>
<feature type="transmembrane region" description="Helical" evidence="12">
    <location>
        <begin position="435"/>
        <end position="458"/>
    </location>
</feature>
<evidence type="ECO:0000259" key="13">
    <source>
        <dbReference type="PROSITE" id="PS50109"/>
    </source>
</evidence>
<dbReference type="PANTHER" id="PTHR43047:SF9">
    <property type="entry name" value="HISTIDINE KINASE"/>
    <property type="match status" value="1"/>
</dbReference>
<dbReference type="Gene3D" id="3.30.450.20">
    <property type="entry name" value="PAS domain"/>
    <property type="match status" value="1"/>
</dbReference>
<feature type="transmembrane region" description="Helical" evidence="12">
    <location>
        <begin position="237"/>
        <end position="255"/>
    </location>
</feature>
<dbReference type="InterPro" id="IPR000014">
    <property type="entry name" value="PAS"/>
</dbReference>
<dbReference type="Proteomes" id="UP000566813">
    <property type="component" value="Unassembled WGS sequence"/>
</dbReference>
<keyword evidence="7 12" id="KW-0812">Transmembrane</keyword>
<dbReference type="GO" id="GO:0005886">
    <property type="term" value="C:plasma membrane"/>
    <property type="evidence" value="ECO:0007669"/>
    <property type="project" value="TreeGrafter"/>
</dbReference>
<evidence type="ECO:0000256" key="3">
    <source>
        <dbReference type="ARBA" id="ARBA00006434"/>
    </source>
</evidence>
<dbReference type="PROSITE" id="PS50110">
    <property type="entry name" value="RESPONSE_REGULATORY"/>
    <property type="match status" value="1"/>
</dbReference>
<dbReference type="InterPro" id="IPR011006">
    <property type="entry name" value="CheY-like_superfamily"/>
</dbReference>
<dbReference type="SMART" id="SM00388">
    <property type="entry name" value="HisKA"/>
    <property type="match status" value="1"/>
</dbReference>
<dbReference type="PANTHER" id="PTHR43047">
    <property type="entry name" value="TWO-COMPONENT HISTIDINE PROTEIN KINASE"/>
    <property type="match status" value="1"/>
</dbReference>
<dbReference type="CDD" id="cd00156">
    <property type="entry name" value="REC"/>
    <property type="match status" value="1"/>
</dbReference>
<evidence type="ECO:0000256" key="1">
    <source>
        <dbReference type="ARBA" id="ARBA00000085"/>
    </source>
</evidence>
<keyword evidence="16" id="KW-1185">Reference proteome</keyword>
<feature type="transmembrane region" description="Helical" evidence="12">
    <location>
        <begin position="372"/>
        <end position="395"/>
    </location>
</feature>
<dbReference type="InterPro" id="IPR005467">
    <property type="entry name" value="His_kinase_dom"/>
</dbReference>
<comment type="similarity">
    <text evidence="3">Belongs to the sodium:solute symporter (SSF) (TC 2.A.21) family.</text>
</comment>
<sequence>MNQVLPAVLVITVIAGYALALLLAGWWGDRRGGSATTRRLGPLRYSLSLATLCSAWTYFGAVGTASEGSWLFFANALGPVLALTAGYPMWRKVAVLAKQQNVGSLADFLAARYGKSAALGSLCAVVAAIGALPYIALQLDILGSAWRFTVAPGGLASHSPLPPLVVLVGIALIFGARRPSLNQQSAGFVNILSLESIVKLVALVAVAGLAAVLIAQAPGTHTAPVSAAAAAPASAKTVSFITVMLLCTATSFTLPRQFHVGFVTLEEVNDTRAARWILPAYFAIWSLATLLIAISIRSDPALLAVPAPLRLLALPGHHGSSTLTLLALIGGISAGAAMVVVELTAISAMIANEIMLPLLSRVTHRSGAPSDVGRWILFARRAAIIGVGIAAWAYHRIIAGTETADQLGLSALAVFAQFLPALIGGLYWRRAHVDGAFAGIAAGATLWLVTIAAPSVIAASHGGSPPSWGHETGRTLEMAILLSLTVNVLIYVVLSLLARPRLVDTVQARIFVGDLPEGPDPGHGPIRARLRDIEHLLARFIGPEEAGKAVLELRSHSLSGQPSDDEPITPTQVRIAEKLLAGVIGAPSARNVVSLAISSDDLSSGEIDHILDDAAEAVHFSRDLLQIALQGLDQGVSVVDRDHRLIAWNGRYMQLLNLSAAEVYVGKPLSDLLLERSDGEVVNAIRSNLLGLNGSIARGEPLQEEWHLEDGRILEVTGKPLPRGDYLSTLADITSLREAERVLAQDKESLERRVELRTRELTAANSALAEAKRAAEDATGAQKRFVAAASHDLVQPLHAARLFISSVKEGADLSSAHSDLLRRADDAVDGAFRLMRALLNLSRLETSAAEPAVETVALDPIFASLCEEFADQAEARGLRFVVRPTTFHVTSDGDLLRSVIQNLVLNAIRYTPSGTILVTARPAGTNIRLEVRDTGIGIDAAHLEAVFSEFNRLPQAEKLAAGSGLGLSIVARICHFLGHPVSVRSKPDQGSIFSVVIPRAKAAASPRRLAEPTAGQSLDGMTVLCIDDEPDVLLGMKALLERWGARVDTAGSGPEIPATAHGWSAIVADQLLPGETGISILRRLAGQARLRILLTATAQDDWEDELAAEGIRLMRKPAPPLQLRALLASVCAQSAVGTSATTASN</sequence>
<dbReference type="PROSITE" id="PS50283">
    <property type="entry name" value="NA_SOLUT_SYMP_3"/>
    <property type="match status" value="1"/>
</dbReference>
<dbReference type="Gene3D" id="3.30.565.10">
    <property type="entry name" value="Histidine kinase-like ATPase, C-terminal domain"/>
    <property type="match status" value="1"/>
</dbReference>
<feature type="transmembrane region" description="Helical" evidence="12">
    <location>
        <begin position="276"/>
        <end position="296"/>
    </location>
</feature>
<evidence type="ECO:0000256" key="10">
    <source>
        <dbReference type="ARBA" id="ARBA00023136"/>
    </source>
</evidence>
<dbReference type="SMART" id="SM00448">
    <property type="entry name" value="REC"/>
    <property type="match status" value="1"/>
</dbReference>
<dbReference type="EMBL" id="JACLAW010000005">
    <property type="protein sequence ID" value="MBC2665511.1"/>
    <property type="molecule type" value="Genomic_DNA"/>
</dbReference>
<dbReference type="CDD" id="cd00130">
    <property type="entry name" value="PAS"/>
    <property type="match status" value="1"/>
</dbReference>
<feature type="transmembrane region" description="Helical" evidence="12">
    <location>
        <begin position="47"/>
        <end position="64"/>
    </location>
</feature>
<evidence type="ECO:0000256" key="8">
    <source>
        <dbReference type="ARBA" id="ARBA00022777"/>
    </source>
</evidence>
<dbReference type="InterPro" id="IPR003594">
    <property type="entry name" value="HATPase_dom"/>
</dbReference>
<evidence type="ECO:0000256" key="12">
    <source>
        <dbReference type="SAM" id="Phobius"/>
    </source>
</evidence>
<feature type="transmembrane region" description="Helical" evidence="12">
    <location>
        <begin position="6"/>
        <end position="27"/>
    </location>
</feature>
<evidence type="ECO:0000259" key="14">
    <source>
        <dbReference type="PROSITE" id="PS50110"/>
    </source>
</evidence>
<feature type="transmembrane region" description="Helical" evidence="12">
    <location>
        <begin position="407"/>
        <end position="428"/>
    </location>
</feature>
<dbReference type="GO" id="GO:0000155">
    <property type="term" value="F:phosphorelay sensor kinase activity"/>
    <property type="evidence" value="ECO:0007669"/>
    <property type="project" value="InterPro"/>
</dbReference>
<dbReference type="InterPro" id="IPR001734">
    <property type="entry name" value="Na/solute_symporter"/>
</dbReference>
<feature type="transmembrane region" description="Helical" evidence="12">
    <location>
        <begin position="157"/>
        <end position="176"/>
    </location>
</feature>
<dbReference type="PRINTS" id="PR00344">
    <property type="entry name" value="BCTRLSENSOR"/>
</dbReference>
<accession>A0A7X1FRA7</accession>
<dbReference type="SUPFAM" id="SSF55785">
    <property type="entry name" value="PYP-like sensor domain (PAS domain)"/>
    <property type="match status" value="1"/>
</dbReference>
<evidence type="ECO:0000256" key="11">
    <source>
        <dbReference type="PROSITE-ProRule" id="PRU00169"/>
    </source>
</evidence>
<keyword evidence="10 12" id="KW-0472">Membrane</keyword>
<dbReference type="InterPro" id="IPR003661">
    <property type="entry name" value="HisK_dim/P_dom"/>
</dbReference>
<keyword evidence="8" id="KW-0418">Kinase</keyword>
<dbReference type="Pfam" id="PF00512">
    <property type="entry name" value="HisKA"/>
    <property type="match status" value="1"/>
</dbReference>
<name>A0A7X1FRA7_9SPHN</name>
<dbReference type="GO" id="GO:0022857">
    <property type="term" value="F:transmembrane transporter activity"/>
    <property type="evidence" value="ECO:0007669"/>
    <property type="project" value="InterPro"/>
</dbReference>
<feature type="transmembrane region" description="Helical" evidence="12">
    <location>
        <begin position="117"/>
        <end position="137"/>
    </location>
</feature>
<evidence type="ECO:0000256" key="6">
    <source>
        <dbReference type="ARBA" id="ARBA00022679"/>
    </source>
</evidence>
<gene>
    <name evidence="15" type="ORF">H7F51_08250</name>
</gene>
<dbReference type="RefSeq" id="WP_185663765.1">
    <property type="nucleotide sequence ID" value="NZ_JACLAW010000005.1"/>
</dbReference>
<protein>
    <recommendedName>
        <fullName evidence="4">histidine kinase</fullName>
        <ecNumber evidence="4">2.7.13.3</ecNumber>
    </recommendedName>
</protein>
<dbReference type="PROSITE" id="PS50109">
    <property type="entry name" value="HIS_KIN"/>
    <property type="match status" value="1"/>
</dbReference>
<feature type="transmembrane region" description="Helical" evidence="12">
    <location>
        <begin position="197"/>
        <end position="217"/>
    </location>
</feature>
<dbReference type="Pfam" id="PF12860">
    <property type="entry name" value="PAS_7"/>
    <property type="match status" value="1"/>
</dbReference>
<dbReference type="AlphaFoldDB" id="A0A7X1FRA7"/>
<dbReference type="SUPFAM" id="SSF52172">
    <property type="entry name" value="CheY-like"/>
    <property type="match status" value="1"/>
</dbReference>
<feature type="domain" description="Histidine kinase" evidence="13">
    <location>
        <begin position="788"/>
        <end position="1001"/>
    </location>
</feature>
<proteinExistence type="inferred from homology"/>
<dbReference type="Pfam" id="PF02518">
    <property type="entry name" value="HATPase_c"/>
    <property type="match status" value="1"/>
</dbReference>
<dbReference type="InterPro" id="IPR036097">
    <property type="entry name" value="HisK_dim/P_sf"/>
</dbReference>
<dbReference type="EC" id="2.7.13.3" evidence="4"/>
<dbReference type="InterPro" id="IPR035965">
    <property type="entry name" value="PAS-like_dom_sf"/>
</dbReference>
<dbReference type="InterPro" id="IPR004358">
    <property type="entry name" value="Sig_transdc_His_kin-like_C"/>
</dbReference>
<reference evidence="15 16" key="1">
    <citation type="submission" date="2020-08" db="EMBL/GenBank/DDBJ databases">
        <title>The genome sequence of type strain Novosphingobium flavum NBRC 111647.</title>
        <authorList>
            <person name="Liu Y."/>
        </authorList>
    </citation>
    <scope>NUCLEOTIDE SEQUENCE [LARGE SCALE GENOMIC DNA]</scope>
    <source>
        <strain evidence="15 16">NBRC 111647</strain>
    </source>
</reference>
<comment type="caution">
    <text evidence="15">The sequence shown here is derived from an EMBL/GenBank/DDBJ whole genome shotgun (WGS) entry which is preliminary data.</text>
</comment>
<evidence type="ECO:0000256" key="9">
    <source>
        <dbReference type="ARBA" id="ARBA00022989"/>
    </source>
</evidence>
<organism evidence="15 16">
    <name type="scientific">Novosphingobium flavum</name>
    <dbReference type="NCBI Taxonomy" id="1778672"/>
    <lineage>
        <taxon>Bacteria</taxon>
        <taxon>Pseudomonadati</taxon>
        <taxon>Pseudomonadota</taxon>
        <taxon>Alphaproteobacteria</taxon>
        <taxon>Sphingomonadales</taxon>
        <taxon>Sphingomonadaceae</taxon>
        <taxon>Novosphingobium</taxon>
    </lineage>
</organism>
<comment type="catalytic activity">
    <reaction evidence="1">
        <text>ATP + protein L-histidine = ADP + protein N-phospho-L-histidine.</text>
        <dbReference type="EC" id="2.7.13.3"/>
    </reaction>
</comment>
<keyword evidence="9 12" id="KW-1133">Transmembrane helix</keyword>
<feature type="transmembrane region" description="Helical" evidence="12">
    <location>
        <begin position="325"/>
        <end position="351"/>
    </location>
</feature>
<dbReference type="InterPro" id="IPR036890">
    <property type="entry name" value="HATPase_C_sf"/>
</dbReference>
<dbReference type="SUPFAM" id="SSF47384">
    <property type="entry name" value="Homodimeric domain of signal transducing histidine kinase"/>
    <property type="match status" value="1"/>
</dbReference>
<evidence type="ECO:0000256" key="4">
    <source>
        <dbReference type="ARBA" id="ARBA00012438"/>
    </source>
</evidence>
<keyword evidence="6" id="KW-0808">Transferase</keyword>
<feature type="domain" description="Response regulatory" evidence="14">
    <location>
        <begin position="1022"/>
        <end position="1131"/>
    </location>
</feature>
<dbReference type="FunFam" id="3.30.565.10:FF:000049">
    <property type="entry name" value="Two-component sensor histidine kinase"/>
    <property type="match status" value="1"/>
</dbReference>
<evidence type="ECO:0000256" key="5">
    <source>
        <dbReference type="ARBA" id="ARBA00022553"/>
    </source>
</evidence>
<dbReference type="SMART" id="SM00387">
    <property type="entry name" value="HATPase_c"/>
    <property type="match status" value="1"/>
</dbReference>